<dbReference type="Proteomes" id="UP000237271">
    <property type="component" value="Unassembled WGS sequence"/>
</dbReference>
<reference evidence="1 2" key="1">
    <citation type="journal article" date="2017" name="Genome Biol. Evol.">
        <title>Phytophthora megakarya and P. palmivora, closely related causal agents of cacao black pod rot, underwent increases in genome sizes and gene numbers by different mechanisms.</title>
        <authorList>
            <person name="Ali S.S."/>
            <person name="Shao J."/>
            <person name="Lary D.J."/>
            <person name="Kronmiller B."/>
            <person name="Shen D."/>
            <person name="Strem M.D."/>
            <person name="Amoako-Attah I."/>
            <person name="Akrofi A.Y."/>
            <person name="Begoude B.A."/>
            <person name="Ten Hoopen G.M."/>
            <person name="Coulibaly K."/>
            <person name="Kebe B.I."/>
            <person name="Melnick R.L."/>
            <person name="Guiltinan M.J."/>
            <person name="Tyler B.M."/>
            <person name="Meinhardt L.W."/>
            <person name="Bailey B.A."/>
        </authorList>
    </citation>
    <scope>NUCLEOTIDE SEQUENCE [LARGE SCALE GENOMIC DNA]</scope>
    <source>
        <strain evidence="2">sbr112.9</strain>
    </source>
</reference>
<evidence type="ECO:0008006" key="3">
    <source>
        <dbReference type="Google" id="ProtNLM"/>
    </source>
</evidence>
<dbReference type="PANTHER" id="PTHR40866:SF1">
    <property type="entry name" value="BED-TYPE DOMAIN-CONTAINING PROTEIN"/>
    <property type="match status" value="1"/>
</dbReference>
<evidence type="ECO:0000313" key="1">
    <source>
        <dbReference type="EMBL" id="POM62670.1"/>
    </source>
</evidence>
<dbReference type="AlphaFoldDB" id="A0A2P4XAU1"/>
<sequence length="288" mass="33306">MDETVPEYFRCRCGTVRKQTRRNGYTNLVQHVRREHPDFEAVMLAACTAETGSMLNYVRRSAQIVYGWLDWIVKSNLPLHFCENQATRRLTTFVTRCYSNLDPICVETLLRAMEEVTRIVERLIAAEMPARFGVIFDGWGHASEHFIAVFACYEVDGVMKAPLLCMAPLLDTLDEDLSARGYYEFLADMLPRDFGKQITDEDSFVEQLQKRRRLASVAPRYELLGSIPPTSNIAERFFSVVRTTYGQERHSLQPITVEMLLFLRQNEQYWSARTIRRDGKVVGQKLLT</sequence>
<organism evidence="1 2">
    <name type="scientific">Phytophthora palmivora</name>
    <dbReference type="NCBI Taxonomy" id="4796"/>
    <lineage>
        <taxon>Eukaryota</taxon>
        <taxon>Sar</taxon>
        <taxon>Stramenopiles</taxon>
        <taxon>Oomycota</taxon>
        <taxon>Peronosporomycetes</taxon>
        <taxon>Peronosporales</taxon>
        <taxon>Peronosporaceae</taxon>
        <taxon>Phytophthora</taxon>
    </lineage>
</organism>
<dbReference type="PANTHER" id="PTHR40866">
    <property type="entry name" value="BED-TYPE DOMAIN-CONTAINING PROTEIN"/>
    <property type="match status" value="1"/>
</dbReference>
<dbReference type="EMBL" id="NCKW01015517">
    <property type="protein sequence ID" value="POM62670.1"/>
    <property type="molecule type" value="Genomic_DNA"/>
</dbReference>
<keyword evidence="2" id="KW-1185">Reference proteome</keyword>
<gene>
    <name evidence="1" type="ORF">PHPALM_28143</name>
</gene>
<name>A0A2P4XAU1_9STRA</name>
<accession>A0A2P4XAU1</accession>
<protein>
    <recommendedName>
        <fullName evidence="3">HAT C-terminal dimerisation domain-containing protein</fullName>
    </recommendedName>
</protein>
<comment type="caution">
    <text evidence="1">The sequence shown here is derived from an EMBL/GenBank/DDBJ whole genome shotgun (WGS) entry which is preliminary data.</text>
</comment>
<dbReference type="OrthoDB" id="125365at2759"/>
<evidence type="ECO:0000313" key="2">
    <source>
        <dbReference type="Proteomes" id="UP000237271"/>
    </source>
</evidence>
<proteinExistence type="predicted"/>